<comment type="similarity">
    <text evidence="1">Belongs to the ornithine cyclodeaminase/mu-crystallin family.</text>
</comment>
<dbReference type="EC" id="4.3.1.12" evidence="2"/>
<proteinExistence type="inferred from homology"/>
<dbReference type="Gene3D" id="3.40.50.720">
    <property type="entry name" value="NAD(P)-binding Rossmann-like Domain"/>
    <property type="match status" value="1"/>
</dbReference>
<dbReference type="PIRSF" id="PIRSF001439">
    <property type="entry name" value="CryM"/>
    <property type="match status" value="1"/>
</dbReference>
<dbReference type="GO" id="GO:0008473">
    <property type="term" value="F:ornithine cyclodeaminase activity"/>
    <property type="evidence" value="ECO:0007669"/>
    <property type="project" value="UniProtKB-EC"/>
</dbReference>
<dbReference type="GO" id="GO:0016491">
    <property type="term" value="F:oxidoreductase activity"/>
    <property type="evidence" value="ECO:0007669"/>
    <property type="project" value="UniProtKB-ARBA"/>
</dbReference>
<keyword evidence="2" id="KW-0456">Lyase</keyword>
<evidence type="ECO:0000256" key="1">
    <source>
        <dbReference type="ARBA" id="ARBA00008903"/>
    </source>
</evidence>
<dbReference type="InterPro" id="IPR036291">
    <property type="entry name" value="NAD(P)-bd_dom_sf"/>
</dbReference>
<organism evidence="2">
    <name type="scientific">hydrothermal vent metagenome</name>
    <dbReference type="NCBI Taxonomy" id="652676"/>
    <lineage>
        <taxon>unclassified sequences</taxon>
        <taxon>metagenomes</taxon>
        <taxon>ecological metagenomes</taxon>
    </lineage>
</organism>
<accession>A0A160VJL5</accession>
<gene>
    <name evidence="2" type="ORF">MGWOODY_Mmi1135</name>
</gene>
<dbReference type="SUPFAM" id="SSF51735">
    <property type="entry name" value="NAD(P)-binding Rossmann-fold domains"/>
    <property type="match status" value="1"/>
</dbReference>
<dbReference type="FunFam" id="3.40.50.720:FF:000311">
    <property type="entry name" value="Ornithine cyclodeaminase"/>
    <property type="match status" value="1"/>
</dbReference>
<dbReference type="GO" id="GO:0019752">
    <property type="term" value="P:carboxylic acid metabolic process"/>
    <property type="evidence" value="ECO:0007669"/>
    <property type="project" value="UniProtKB-ARBA"/>
</dbReference>
<dbReference type="Gene3D" id="3.30.1780.10">
    <property type="entry name" value="ornithine cyclodeaminase, domain 1"/>
    <property type="match status" value="1"/>
</dbReference>
<dbReference type="AlphaFoldDB" id="A0A160VJL5"/>
<dbReference type="GO" id="GO:0005737">
    <property type="term" value="C:cytoplasm"/>
    <property type="evidence" value="ECO:0007669"/>
    <property type="project" value="TreeGrafter"/>
</dbReference>
<sequence length="312" mass="33685">MNLPFYSADDVQSSVSMTDAIEAMKEAFTALSNGTAIVPARLSLDMPDQHALHLSMPAYITGGKYITVKLVNVHYDNPQMGFPLVNGIIVVMDAERGEPISLIEGKSVTALRTGACSGLATKLLSRKESKKAVIFGAGEQAKTQIEAISCVRELESIKVIDPLEEKILALCEGLDPLVQPGSPQDLENADIICTVTTAEKPLFDYNQIKTGVHINAVGSHKPDTRELSTALIQNSKVYVDHLPASKVEAGNILIPISEEVYNWDNIEGELGQLVDEKINGRSAESDITVFNSIGNAAQDLVIAAMVHENFLN</sequence>
<dbReference type="EMBL" id="FAXC01000434">
    <property type="protein sequence ID" value="CUV10549.1"/>
    <property type="molecule type" value="Genomic_DNA"/>
</dbReference>
<dbReference type="PANTHER" id="PTHR13812">
    <property type="entry name" value="KETIMINE REDUCTASE MU-CRYSTALLIN"/>
    <property type="match status" value="1"/>
</dbReference>
<reference evidence="2" key="1">
    <citation type="submission" date="2015-10" db="EMBL/GenBank/DDBJ databases">
        <authorList>
            <person name="Gilbert D.G."/>
        </authorList>
    </citation>
    <scope>NUCLEOTIDE SEQUENCE</scope>
</reference>
<evidence type="ECO:0000313" key="2">
    <source>
        <dbReference type="EMBL" id="CUV10549.1"/>
    </source>
</evidence>
<dbReference type="Pfam" id="PF02423">
    <property type="entry name" value="OCD_Mu_crystall"/>
    <property type="match status" value="1"/>
</dbReference>
<protein>
    <submittedName>
        <fullName evidence="2">Ornithine cyclodeaminase</fullName>
        <ecNumber evidence="2">4.3.1.12</ecNumber>
    </submittedName>
</protein>
<dbReference type="InterPro" id="IPR003462">
    <property type="entry name" value="ODC_Mu_crystall"/>
</dbReference>
<dbReference type="PANTHER" id="PTHR13812:SF19">
    <property type="entry name" value="KETIMINE REDUCTASE MU-CRYSTALLIN"/>
    <property type="match status" value="1"/>
</dbReference>
<name>A0A160VJL5_9ZZZZ</name>
<dbReference type="InterPro" id="IPR023401">
    <property type="entry name" value="ODC_N"/>
</dbReference>